<organism evidence="8 9">
    <name type="scientific">Alkalicoccus saliphilus</name>
    <dbReference type="NCBI Taxonomy" id="200989"/>
    <lineage>
        <taxon>Bacteria</taxon>
        <taxon>Bacillati</taxon>
        <taxon>Bacillota</taxon>
        <taxon>Bacilli</taxon>
        <taxon>Bacillales</taxon>
        <taxon>Bacillaceae</taxon>
        <taxon>Alkalicoccus</taxon>
    </lineage>
</organism>
<keyword evidence="9" id="KW-1185">Reference proteome</keyword>
<evidence type="ECO:0000256" key="1">
    <source>
        <dbReference type="ARBA" id="ARBA00001946"/>
    </source>
</evidence>
<dbReference type="PANTHER" id="PTHR37311">
    <property type="entry name" value="2-PHOSPHOSULFOLACTATE PHOSPHATASE-RELATED"/>
    <property type="match status" value="1"/>
</dbReference>
<dbReference type="PANTHER" id="PTHR37311:SF1">
    <property type="entry name" value="2-PHOSPHOSULFOLACTATE PHOSPHATASE-RELATED"/>
    <property type="match status" value="1"/>
</dbReference>
<evidence type="ECO:0000256" key="7">
    <source>
        <dbReference type="ARBA" id="ARBA00033711"/>
    </source>
</evidence>
<accession>A0A2T4U768</accession>
<dbReference type="InterPro" id="IPR005238">
    <property type="entry name" value="ComB-like"/>
</dbReference>
<dbReference type="EMBL" id="PZJJ01000008">
    <property type="protein sequence ID" value="PTL39253.1"/>
    <property type="molecule type" value="Genomic_DNA"/>
</dbReference>
<evidence type="ECO:0000256" key="4">
    <source>
        <dbReference type="ARBA" id="ARBA00021948"/>
    </source>
</evidence>
<dbReference type="RefSeq" id="WP_107584414.1">
    <property type="nucleotide sequence ID" value="NZ_PZJJ01000008.1"/>
</dbReference>
<dbReference type="Pfam" id="PF04029">
    <property type="entry name" value="2-ph_phosp"/>
    <property type="match status" value="1"/>
</dbReference>
<evidence type="ECO:0000313" key="8">
    <source>
        <dbReference type="EMBL" id="PTL39253.1"/>
    </source>
</evidence>
<dbReference type="GO" id="GO:0050545">
    <property type="term" value="F:sulfopyruvate decarboxylase activity"/>
    <property type="evidence" value="ECO:0007669"/>
    <property type="project" value="TreeGrafter"/>
</dbReference>
<comment type="similarity">
    <text evidence="2">Belongs to the ComB family.</text>
</comment>
<dbReference type="Proteomes" id="UP000240509">
    <property type="component" value="Unassembled WGS sequence"/>
</dbReference>
<keyword evidence="5" id="KW-0378">Hydrolase</keyword>
<dbReference type="InterPro" id="IPR036702">
    <property type="entry name" value="ComB-like_sf"/>
</dbReference>
<evidence type="ECO:0000256" key="6">
    <source>
        <dbReference type="ARBA" id="ARBA00022842"/>
    </source>
</evidence>
<evidence type="ECO:0000256" key="2">
    <source>
        <dbReference type="ARBA" id="ARBA00009997"/>
    </source>
</evidence>
<dbReference type="GO" id="GO:0050532">
    <property type="term" value="F:2-phosphosulfolactate phosphatase activity"/>
    <property type="evidence" value="ECO:0007669"/>
    <property type="project" value="UniProtKB-EC"/>
</dbReference>
<dbReference type="GO" id="GO:0000287">
    <property type="term" value="F:magnesium ion binding"/>
    <property type="evidence" value="ECO:0007669"/>
    <property type="project" value="InterPro"/>
</dbReference>
<comment type="catalytic activity">
    <reaction evidence="7">
        <text>(2R)-O-phospho-3-sulfolactate + H2O = (2R)-3-sulfolactate + phosphate</text>
        <dbReference type="Rhea" id="RHEA:23416"/>
        <dbReference type="ChEBI" id="CHEBI:15377"/>
        <dbReference type="ChEBI" id="CHEBI:15597"/>
        <dbReference type="ChEBI" id="CHEBI:43474"/>
        <dbReference type="ChEBI" id="CHEBI:58738"/>
        <dbReference type="EC" id="3.1.3.71"/>
    </reaction>
</comment>
<dbReference type="SUPFAM" id="SSF142823">
    <property type="entry name" value="ComB-like"/>
    <property type="match status" value="1"/>
</dbReference>
<name>A0A2T4U768_9BACI</name>
<dbReference type="EC" id="3.1.3.71" evidence="3"/>
<gene>
    <name evidence="8" type="ORF">C6Y45_06470</name>
</gene>
<evidence type="ECO:0000256" key="3">
    <source>
        <dbReference type="ARBA" id="ARBA00012953"/>
    </source>
</evidence>
<keyword evidence="6" id="KW-0460">Magnesium</keyword>
<evidence type="ECO:0000313" key="9">
    <source>
        <dbReference type="Proteomes" id="UP000240509"/>
    </source>
</evidence>
<comment type="cofactor">
    <cofactor evidence="1">
        <name>Mg(2+)</name>
        <dbReference type="ChEBI" id="CHEBI:18420"/>
    </cofactor>
</comment>
<dbReference type="Gene3D" id="3.90.1560.10">
    <property type="entry name" value="ComB-like"/>
    <property type="match status" value="1"/>
</dbReference>
<proteinExistence type="inferred from homology"/>
<protein>
    <recommendedName>
        <fullName evidence="4">Probable 2-phosphosulfolactate phosphatase</fullName>
        <ecNumber evidence="3">3.1.3.71</ecNumber>
    </recommendedName>
</protein>
<reference evidence="8 9" key="1">
    <citation type="submission" date="2018-03" db="EMBL/GenBank/DDBJ databases">
        <title>Alkalicoccus saliphilus sp. nov., isolated from a mineral pool.</title>
        <authorList>
            <person name="Zhao B."/>
        </authorList>
    </citation>
    <scope>NUCLEOTIDE SEQUENCE [LARGE SCALE GENOMIC DNA]</scope>
    <source>
        <strain evidence="8 9">6AG</strain>
    </source>
</reference>
<dbReference type="AlphaFoldDB" id="A0A2T4U768"/>
<evidence type="ECO:0000256" key="5">
    <source>
        <dbReference type="ARBA" id="ARBA00022801"/>
    </source>
</evidence>
<dbReference type="OrthoDB" id="4913at2"/>
<sequence length="263" mass="28960">MKKVHLLFKKEDIDETKIEGKVVVVFDLLLATSVITAALHTGAKEVIPVSTMKEAMAEAAGREKNSCLLVGEHRGKKMDHFHEPNPMKIIDIIDKKTMILLTTNGTVAINQTSSAEQVYIASLLNERAVAQAIVQRGKEETIILVCSGSSGEFCIEDFYGAGSFIASLMKESSDRLIFTEAAFAAHEFYKNREPKPVLTESRVGQMLTDSGYGKEISFVSQRDSMSVVPQLSDSNRICLNNQEQVSENKGGSEIVERSNKTAR</sequence>
<comment type="caution">
    <text evidence="8">The sequence shown here is derived from an EMBL/GenBank/DDBJ whole genome shotgun (WGS) entry which is preliminary data.</text>
</comment>